<sequence>MAATAPVTIAYAQRTQGWELVLTNGKVVKLPGALAKAPADTVNAGSRAPFLVSGDGKHFLYFRKSDGLFVERTLSSKERVVARDLTTNTINEEWPWVSNDGGFVITGTSAPGLGVFADVRKGKILSRAGVTDWWSFMGFTPDSKGLLLEDEKGPAVFDRELRVRVRLKKPVEALANDYATAAVAIGAEDKERKLRLFNARTGRVSRTVSVRLPSGQYIDDLDFDQAGRLVVRSKTKTGVAIYRVSKTTGKTTLLRAMTRPDVPVWVLPGDTTYEPWTEKRST</sequence>
<evidence type="ECO:0000313" key="2">
    <source>
        <dbReference type="Proteomes" id="UP000199202"/>
    </source>
</evidence>
<keyword evidence="2" id="KW-1185">Reference proteome</keyword>
<gene>
    <name evidence="1" type="ORF">SAMN05421869_108108</name>
</gene>
<protein>
    <recommendedName>
        <fullName evidence="3">WD40-like Beta Propeller Repeat</fullName>
    </recommendedName>
</protein>
<organism evidence="1 2">
    <name type="scientific">Nonomuraea jiangxiensis</name>
    <dbReference type="NCBI Taxonomy" id="633440"/>
    <lineage>
        <taxon>Bacteria</taxon>
        <taxon>Bacillati</taxon>
        <taxon>Actinomycetota</taxon>
        <taxon>Actinomycetes</taxon>
        <taxon>Streptosporangiales</taxon>
        <taxon>Streptosporangiaceae</taxon>
        <taxon>Nonomuraea</taxon>
    </lineage>
</organism>
<accession>A0A1G8Q249</accession>
<evidence type="ECO:0008006" key="3">
    <source>
        <dbReference type="Google" id="ProtNLM"/>
    </source>
</evidence>
<reference evidence="1 2" key="1">
    <citation type="submission" date="2016-10" db="EMBL/GenBank/DDBJ databases">
        <authorList>
            <person name="de Groot N.N."/>
        </authorList>
    </citation>
    <scope>NUCLEOTIDE SEQUENCE [LARGE SCALE GENOMIC DNA]</scope>
    <source>
        <strain evidence="1 2">CGMCC 4.6533</strain>
    </source>
</reference>
<name>A0A1G8Q249_9ACTN</name>
<dbReference type="Proteomes" id="UP000199202">
    <property type="component" value="Unassembled WGS sequence"/>
</dbReference>
<evidence type="ECO:0000313" key="1">
    <source>
        <dbReference type="EMBL" id="SDI98802.1"/>
    </source>
</evidence>
<proteinExistence type="predicted"/>
<dbReference type="SUPFAM" id="SSF50969">
    <property type="entry name" value="YVTN repeat-like/Quinoprotein amine dehydrogenase"/>
    <property type="match status" value="1"/>
</dbReference>
<dbReference type="AlphaFoldDB" id="A0A1G8Q249"/>
<dbReference type="EMBL" id="FNDJ01000008">
    <property type="protein sequence ID" value="SDI98802.1"/>
    <property type="molecule type" value="Genomic_DNA"/>
</dbReference>
<dbReference type="InterPro" id="IPR011044">
    <property type="entry name" value="Quino_amine_DH_bsu"/>
</dbReference>